<dbReference type="GO" id="GO:0016020">
    <property type="term" value="C:membrane"/>
    <property type="evidence" value="ECO:0007669"/>
    <property type="project" value="GOC"/>
</dbReference>
<evidence type="ECO:0000256" key="3">
    <source>
        <dbReference type="ARBA" id="ARBA00022723"/>
    </source>
</evidence>
<dbReference type="Gene3D" id="3.60.21.10">
    <property type="match status" value="1"/>
</dbReference>
<feature type="domain" description="Calcineurin-like phosphoesterase" evidence="6">
    <location>
        <begin position="12"/>
        <end position="170"/>
    </location>
</feature>
<evidence type="ECO:0000256" key="2">
    <source>
        <dbReference type="ARBA" id="ARBA00022519"/>
    </source>
</evidence>
<keyword evidence="1" id="KW-1003">Cell membrane</keyword>
<evidence type="ECO:0000259" key="6">
    <source>
        <dbReference type="Pfam" id="PF00149"/>
    </source>
</evidence>
<keyword evidence="5" id="KW-0464">Manganese</keyword>
<evidence type="ECO:0000256" key="5">
    <source>
        <dbReference type="ARBA" id="ARBA00023211"/>
    </source>
</evidence>
<evidence type="ECO:0000256" key="4">
    <source>
        <dbReference type="ARBA" id="ARBA00023136"/>
    </source>
</evidence>
<evidence type="ECO:0000313" key="8">
    <source>
        <dbReference type="Proteomes" id="UP000233654"/>
    </source>
</evidence>
<dbReference type="GO" id="GO:0008758">
    <property type="term" value="F:UDP-2,3-diacylglucosamine hydrolase activity"/>
    <property type="evidence" value="ECO:0007669"/>
    <property type="project" value="TreeGrafter"/>
</dbReference>
<dbReference type="InterPro" id="IPR029052">
    <property type="entry name" value="Metallo-depent_PP-like"/>
</dbReference>
<dbReference type="PANTHER" id="PTHR34990">
    <property type="entry name" value="UDP-2,3-DIACYLGLUCOSAMINE HYDROLASE-RELATED"/>
    <property type="match status" value="1"/>
</dbReference>
<evidence type="ECO:0000256" key="1">
    <source>
        <dbReference type="ARBA" id="ARBA00022475"/>
    </source>
</evidence>
<dbReference type="EMBL" id="PHEX01000089">
    <property type="protein sequence ID" value="PKQ27491.1"/>
    <property type="molecule type" value="Genomic_DNA"/>
</dbReference>
<proteinExistence type="predicted"/>
<sequence length="339" mass="38867">MTKPNSSERNGKIIAISDTHFGDKSQLLNDERLVDRFMEVLSGRGAIAELILLGDIVDLWMKTLVPALKHARYFFHSLSLLENVEKVMYIPGNHDHQMFLDAFRLEIDVRVMQGNLTVPKFMPARSYGDTILSGLAHPGSRIHFPMTYPFVSRRVNGKDVIFTHGHHLDFYATSYGWARTFWLGRYIIRRRRKKASLHDIEMANIPFCGAMSMWPWVPELVNEGLRFYHVISFFERLLHSNRLRESPLRDSLVKESYKEIEQLLPQLGHPHPAGFIFGHTHRPGLGKLPDADTTIANTGSWTRSPDKSIPVKTWIEVDNDIKLFKLGREGPELLNSAAL</sequence>
<dbReference type="GO" id="GO:0046872">
    <property type="term" value="F:metal ion binding"/>
    <property type="evidence" value="ECO:0007669"/>
    <property type="project" value="UniProtKB-KW"/>
</dbReference>
<dbReference type="InterPro" id="IPR043461">
    <property type="entry name" value="LpxH-like"/>
</dbReference>
<dbReference type="AlphaFoldDB" id="A0A2N3G440"/>
<dbReference type="Proteomes" id="UP000233654">
    <property type="component" value="Unassembled WGS sequence"/>
</dbReference>
<dbReference type="InterPro" id="IPR004843">
    <property type="entry name" value="Calcineurin-like_PHP"/>
</dbReference>
<keyword evidence="3" id="KW-0479">Metal-binding</keyword>
<keyword evidence="2" id="KW-0997">Cell inner membrane</keyword>
<evidence type="ECO:0000313" key="7">
    <source>
        <dbReference type="EMBL" id="PKQ27491.1"/>
    </source>
</evidence>
<keyword evidence="4" id="KW-0472">Membrane</keyword>
<dbReference type="GO" id="GO:0009245">
    <property type="term" value="P:lipid A biosynthetic process"/>
    <property type="evidence" value="ECO:0007669"/>
    <property type="project" value="TreeGrafter"/>
</dbReference>
<accession>A0A2N3G440</accession>
<name>A0A2N3G440_9ACTN</name>
<protein>
    <recommendedName>
        <fullName evidence="6">Calcineurin-like phosphoesterase domain-containing protein</fullName>
    </recommendedName>
</protein>
<gene>
    <name evidence="7" type="ORF">CVT63_07725</name>
</gene>
<organism evidence="7 8">
    <name type="scientific">Candidatus Anoxymicrobium japonicum</name>
    <dbReference type="NCBI Taxonomy" id="2013648"/>
    <lineage>
        <taxon>Bacteria</taxon>
        <taxon>Bacillati</taxon>
        <taxon>Actinomycetota</taxon>
        <taxon>Candidatus Geothermincolia</taxon>
        <taxon>Candidatus Geothermincolales</taxon>
        <taxon>Candidatus Anoxymicrobiaceae</taxon>
        <taxon>Candidatus Anoxymicrobium</taxon>
    </lineage>
</organism>
<dbReference type="Pfam" id="PF00149">
    <property type="entry name" value="Metallophos"/>
    <property type="match status" value="1"/>
</dbReference>
<dbReference type="SUPFAM" id="SSF56300">
    <property type="entry name" value="Metallo-dependent phosphatases"/>
    <property type="match status" value="1"/>
</dbReference>
<reference evidence="7 8" key="1">
    <citation type="journal article" date="2017" name="ISME J.">
        <title>Potential for microbial H2 and metal transformations associated with novel bacteria and archaea in deep terrestrial subsurface sediments.</title>
        <authorList>
            <person name="Hernsdorf A.W."/>
            <person name="Amano Y."/>
            <person name="Miyakawa K."/>
            <person name="Ise K."/>
            <person name="Suzuki Y."/>
            <person name="Anantharaman K."/>
            <person name="Probst A."/>
            <person name="Burstein D."/>
            <person name="Thomas B.C."/>
            <person name="Banfield J.F."/>
        </authorList>
    </citation>
    <scope>NUCLEOTIDE SEQUENCE [LARGE SCALE GENOMIC DNA]</scope>
    <source>
        <strain evidence="7">HGW-Actinobacteria-3</strain>
    </source>
</reference>
<comment type="caution">
    <text evidence="7">The sequence shown here is derived from an EMBL/GenBank/DDBJ whole genome shotgun (WGS) entry which is preliminary data.</text>
</comment>